<feature type="region of interest" description="Disordered" evidence="1">
    <location>
        <begin position="71"/>
        <end position="97"/>
    </location>
</feature>
<sequence length="353" mass="38857">MALHLTPDLLHALGQLFQGEMAVLVEGPALEPVRERQLGRQQDVLLRDLIPAFEGRMGPRRLQDHQIRSMTVHPQTGHQPGDQQEIPRGMDDLGKPLPGRRDLLGELAFIRLPLRTEPLRVLFEGQVAPQDLRPLGRIPHPFHVHTEGKAIQELGPQIPFLGVHGPHQDETGGMLEGDPLPLHHIHPHRRCVQQHIHDVIVEQIHLIHIQEAPVGHRQNPRLKPALPFLDRPLDVQGAHHTVLRGAHRQIHKTGPAPGHREGLATGGPLLAEGAPGGRLMGIAGEGAIGHHIDFGEKGRQGAGGRGLGGAPFPADQHPADLRVNRAEHQGAFHPLLIDDRRKWENHTHGKPPS</sequence>
<feature type="compositionally biased region" description="Basic and acidic residues" evidence="1">
    <location>
        <begin position="88"/>
        <end position="97"/>
    </location>
</feature>
<reference evidence="3" key="1">
    <citation type="submission" date="2017-09" db="EMBL/GenBank/DDBJ databases">
        <title>Metaegenomics of thermophilic ammonia-oxidizing enrichment culture.</title>
        <authorList>
            <person name="Kato S."/>
            <person name="Suzuki K."/>
        </authorList>
    </citation>
    <scope>NUCLEOTIDE SEQUENCE [LARGE SCALE GENOMIC DNA]</scope>
</reference>
<accession>A0A2H5Y951</accession>
<dbReference type="EMBL" id="BEHY01000084">
    <property type="protein sequence ID" value="GBD09941.1"/>
    <property type="molecule type" value="Genomic_DNA"/>
</dbReference>
<organism evidence="2 3">
    <name type="scientific">Candidatus Thermoflexus japonica</name>
    <dbReference type="NCBI Taxonomy" id="2035417"/>
    <lineage>
        <taxon>Bacteria</taxon>
        <taxon>Bacillati</taxon>
        <taxon>Chloroflexota</taxon>
        <taxon>Thermoflexia</taxon>
        <taxon>Thermoflexales</taxon>
        <taxon>Thermoflexaceae</taxon>
        <taxon>Thermoflexus</taxon>
    </lineage>
</organism>
<evidence type="ECO:0000313" key="2">
    <source>
        <dbReference type="EMBL" id="GBD09941.1"/>
    </source>
</evidence>
<name>A0A2H5Y951_9CHLR</name>
<evidence type="ECO:0000256" key="1">
    <source>
        <dbReference type="SAM" id="MobiDB-lite"/>
    </source>
</evidence>
<protein>
    <submittedName>
        <fullName evidence="2">Uncharacterized protein</fullName>
    </submittedName>
</protein>
<gene>
    <name evidence="2" type="ORF">HRbin22_02203</name>
</gene>
<comment type="caution">
    <text evidence="2">The sequence shown here is derived from an EMBL/GenBank/DDBJ whole genome shotgun (WGS) entry which is preliminary data.</text>
</comment>
<dbReference type="Proteomes" id="UP000236642">
    <property type="component" value="Unassembled WGS sequence"/>
</dbReference>
<feature type="compositionally biased region" description="Polar residues" evidence="1">
    <location>
        <begin position="71"/>
        <end position="82"/>
    </location>
</feature>
<dbReference type="AlphaFoldDB" id="A0A2H5Y951"/>
<evidence type="ECO:0000313" key="3">
    <source>
        <dbReference type="Proteomes" id="UP000236642"/>
    </source>
</evidence>
<proteinExistence type="predicted"/>